<evidence type="ECO:0000313" key="8">
    <source>
        <dbReference type="Proteomes" id="UP000539642"/>
    </source>
</evidence>
<dbReference type="InterPro" id="IPR000740">
    <property type="entry name" value="GrpE"/>
</dbReference>
<evidence type="ECO:0000313" key="7">
    <source>
        <dbReference type="EMBL" id="MBB5348484.1"/>
    </source>
</evidence>
<feature type="compositionally biased region" description="Acidic residues" evidence="6">
    <location>
        <begin position="14"/>
        <end position="24"/>
    </location>
</feature>
<keyword evidence="2 3" id="KW-0143">Chaperone</keyword>
<evidence type="ECO:0000256" key="4">
    <source>
        <dbReference type="RuleBase" id="RU000639"/>
    </source>
</evidence>
<dbReference type="GO" id="GO:0051087">
    <property type="term" value="F:protein-folding chaperone binding"/>
    <property type="evidence" value="ECO:0007669"/>
    <property type="project" value="InterPro"/>
</dbReference>
<organism evidence="7 8">
    <name type="scientific">Desulfoprunum benzoelyticum</name>
    <dbReference type="NCBI Taxonomy" id="1506996"/>
    <lineage>
        <taxon>Bacteria</taxon>
        <taxon>Pseudomonadati</taxon>
        <taxon>Thermodesulfobacteriota</taxon>
        <taxon>Desulfobulbia</taxon>
        <taxon>Desulfobulbales</taxon>
        <taxon>Desulfobulbaceae</taxon>
        <taxon>Desulfoprunum</taxon>
    </lineage>
</organism>
<accession>A0A840UYG0</accession>
<dbReference type="HAMAP" id="MF_01151">
    <property type="entry name" value="GrpE"/>
    <property type="match status" value="1"/>
</dbReference>
<dbReference type="Pfam" id="PF01025">
    <property type="entry name" value="GrpE"/>
    <property type="match status" value="1"/>
</dbReference>
<dbReference type="InterPro" id="IPR009012">
    <property type="entry name" value="GrpE_head"/>
</dbReference>
<dbReference type="SUPFAM" id="SSF51064">
    <property type="entry name" value="Head domain of nucleotide exchange factor GrpE"/>
    <property type="match status" value="1"/>
</dbReference>
<dbReference type="RefSeq" id="WP_337833442.1">
    <property type="nucleotide sequence ID" value="NZ_JACHEO010000012.1"/>
</dbReference>
<evidence type="ECO:0000256" key="5">
    <source>
        <dbReference type="RuleBase" id="RU004478"/>
    </source>
</evidence>
<dbReference type="AlphaFoldDB" id="A0A840UYG0"/>
<comment type="subcellular location">
    <subcellularLocation>
        <location evidence="3">Cytoplasm</location>
    </subcellularLocation>
</comment>
<name>A0A840UYG0_9BACT</name>
<dbReference type="PROSITE" id="PS01071">
    <property type="entry name" value="GRPE"/>
    <property type="match status" value="1"/>
</dbReference>
<keyword evidence="3 4" id="KW-0346">Stress response</keyword>
<dbReference type="Proteomes" id="UP000539642">
    <property type="component" value="Unassembled WGS sequence"/>
</dbReference>
<evidence type="ECO:0000256" key="6">
    <source>
        <dbReference type="SAM" id="MobiDB-lite"/>
    </source>
</evidence>
<dbReference type="CDD" id="cd00446">
    <property type="entry name" value="GrpE"/>
    <property type="match status" value="1"/>
</dbReference>
<dbReference type="Gene3D" id="2.30.22.10">
    <property type="entry name" value="Head domain of nucleotide exchange factor GrpE"/>
    <property type="match status" value="1"/>
</dbReference>
<dbReference type="PRINTS" id="PR00773">
    <property type="entry name" value="GRPEPROTEIN"/>
</dbReference>
<dbReference type="EMBL" id="JACHEO010000012">
    <property type="protein sequence ID" value="MBB5348484.1"/>
    <property type="molecule type" value="Genomic_DNA"/>
</dbReference>
<dbReference type="InterPro" id="IPR013805">
    <property type="entry name" value="GrpE_CC"/>
</dbReference>
<dbReference type="PANTHER" id="PTHR21237">
    <property type="entry name" value="GRPE PROTEIN"/>
    <property type="match status" value="1"/>
</dbReference>
<protein>
    <recommendedName>
        <fullName evidence="3 4">Protein GrpE</fullName>
    </recommendedName>
    <alternativeName>
        <fullName evidence="3">HSP-70 cofactor</fullName>
    </alternativeName>
</protein>
<dbReference type="GO" id="GO:0042803">
    <property type="term" value="F:protein homodimerization activity"/>
    <property type="evidence" value="ECO:0007669"/>
    <property type="project" value="InterPro"/>
</dbReference>
<sequence>MNGNTKDKGQGLQEDIEMTGDAEETVMAGNGEGAAGEDQTEAGSTAERNVEKDLAMALEEVATLKDRMLRLAADTENFKKRMERERVAGLKYAGEQIFREMLPVVDNLQRAINQISADMLATDKNLAALHEGVDLTLKSLVTTLDKFEVKPIDSIGLPFDPNMQEALTMEPHETVPASHVISEFEKGYFYKDRLLRPARVIVSSGKPAAQ</sequence>
<dbReference type="GO" id="GO:0000774">
    <property type="term" value="F:adenyl-nucleotide exchange factor activity"/>
    <property type="evidence" value="ECO:0007669"/>
    <property type="project" value="InterPro"/>
</dbReference>
<evidence type="ECO:0000256" key="1">
    <source>
        <dbReference type="ARBA" id="ARBA00009054"/>
    </source>
</evidence>
<reference evidence="7 8" key="1">
    <citation type="submission" date="2020-08" db="EMBL/GenBank/DDBJ databases">
        <title>Genomic Encyclopedia of Type Strains, Phase IV (KMG-IV): sequencing the most valuable type-strain genomes for metagenomic binning, comparative biology and taxonomic classification.</title>
        <authorList>
            <person name="Goeker M."/>
        </authorList>
    </citation>
    <scope>NUCLEOTIDE SEQUENCE [LARGE SCALE GENOMIC DNA]</scope>
    <source>
        <strain evidence="7 8">DSM 28570</strain>
    </source>
</reference>
<dbReference type="SUPFAM" id="SSF58014">
    <property type="entry name" value="Coiled-coil domain of nucleotide exchange factor GrpE"/>
    <property type="match status" value="1"/>
</dbReference>
<evidence type="ECO:0000256" key="3">
    <source>
        <dbReference type="HAMAP-Rule" id="MF_01151"/>
    </source>
</evidence>
<dbReference type="GO" id="GO:0005737">
    <property type="term" value="C:cytoplasm"/>
    <property type="evidence" value="ECO:0007669"/>
    <property type="project" value="UniProtKB-SubCell"/>
</dbReference>
<comment type="similarity">
    <text evidence="1 3 5">Belongs to the GrpE family.</text>
</comment>
<gene>
    <name evidence="3" type="primary">grpE</name>
    <name evidence="7" type="ORF">HNQ81_002220</name>
</gene>
<proteinExistence type="inferred from homology"/>
<comment type="subunit">
    <text evidence="3">Homodimer.</text>
</comment>
<dbReference type="GO" id="GO:0006457">
    <property type="term" value="P:protein folding"/>
    <property type="evidence" value="ECO:0007669"/>
    <property type="project" value="InterPro"/>
</dbReference>
<comment type="caution">
    <text evidence="7">The sequence shown here is derived from an EMBL/GenBank/DDBJ whole genome shotgun (WGS) entry which is preliminary data.</text>
</comment>
<dbReference type="Gene3D" id="3.90.20.20">
    <property type="match status" value="1"/>
</dbReference>
<dbReference type="PANTHER" id="PTHR21237:SF23">
    <property type="entry name" value="GRPE PROTEIN HOMOLOG, MITOCHONDRIAL"/>
    <property type="match status" value="1"/>
</dbReference>
<keyword evidence="3" id="KW-0963">Cytoplasm</keyword>
<keyword evidence="8" id="KW-1185">Reference proteome</keyword>
<evidence type="ECO:0000256" key="2">
    <source>
        <dbReference type="ARBA" id="ARBA00023186"/>
    </source>
</evidence>
<feature type="region of interest" description="Disordered" evidence="6">
    <location>
        <begin position="1"/>
        <end position="47"/>
    </location>
</feature>
<comment type="function">
    <text evidence="3 4">Participates actively in the response to hyperosmotic and heat shock by preventing the aggregation of stress-denatured proteins, in association with DnaK and GrpE. It is the nucleotide exchange factor for DnaK and may function as a thermosensor. Unfolded proteins bind initially to DnaJ; upon interaction with the DnaJ-bound protein, DnaK hydrolyzes its bound ATP, resulting in the formation of a stable complex. GrpE releases ADP from DnaK; ATP binding to DnaK triggers the release of the substrate protein, thus completing the reaction cycle. Several rounds of ATP-dependent interactions between DnaJ, DnaK and GrpE are required for fully efficient folding.</text>
</comment>
<dbReference type="GO" id="GO:0051082">
    <property type="term" value="F:unfolded protein binding"/>
    <property type="evidence" value="ECO:0007669"/>
    <property type="project" value="TreeGrafter"/>
</dbReference>